<evidence type="ECO:0000256" key="1">
    <source>
        <dbReference type="SAM" id="MobiDB-lite"/>
    </source>
</evidence>
<evidence type="ECO:0000313" key="2">
    <source>
        <dbReference type="EMBL" id="CAD0197687.1"/>
    </source>
</evidence>
<gene>
    <name evidence="2" type="ORF">CINC_LOCUS11967</name>
</gene>
<accession>A0A9N8Q0B4</accession>
<proteinExistence type="predicted"/>
<dbReference type="EMBL" id="LR824010">
    <property type="protein sequence ID" value="CAD0197687.1"/>
    <property type="molecule type" value="Genomic_DNA"/>
</dbReference>
<reference evidence="2" key="1">
    <citation type="submission" date="2021-12" db="EMBL/GenBank/DDBJ databases">
        <authorList>
            <person name="King R."/>
        </authorList>
    </citation>
    <scope>NUCLEOTIDE SEQUENCE</scope>
</reference>
<evidence type="ECO:0000313" key="3">
    <source>
        <dbReference type="Proteomes" id="UP001154114"/>
    </source>
</evidence>
<keyword evidence="3" id="KW-1185">Reference proteome</keyword>
<sequence>METAIHPAASLGATSARQVHSTNLVKCTKRESSTYHGRRQRENESGWLSAPAPATLNVTPHSRRVRQLRQTCAEQGGNHSVGHIIASSTPLMTRTLRNQRTHSPVADGPPTMTEITQPENGHGKLVIGNLCRLQSHRGTSKSAVRQCKVRCGSGAVNQ</sequence>
<protein>
    <submittedName>
        <fullName evidence="2">Uncharacterized protein</fullName>
    </submittedName>
</protein>
<dbReference type="AlphaFoldDB" id="A0A9N8Q0B4"/>
<name>A0A9N8Q0B4_CHRIL</name>
<organism evidence="2 3">
    <name type="scientific">Chrysodeixis includens</name>
    <name type="common">Soybean looper</name>
    <name type="synonym">Pseudoplusia includens</name>
    <dbReference type="NCBI Taxonomy" id="689277"/>
    <lineage>
        <taxon>Eukaryota</taxon>
        <taxon>Metazoa</taxon>
        <taxon>Ecdysozoa</taxon>
        <taxon>Arthropoda</taxon>
        <taxon>Hexapoda</taxon>
        <taxon>Insecta</taxon>
        <taxon>Pterygota</taxon>
        <taxon>Neoptera</taxon>
        <taxon>Endopterygota</taxon>
        <taxon>Lepidoptera</taxon>
        <taxon>Glossata</taxon>
        <taxon>Ditrysia</taxon>
        <taxon>Noctuoidea</taxon>
        <taxon>Noctuidae</taxon>
        <taxon>Plusiinae</taxon>
        <taxon>Chrysodeixis</taxon>
    </lineage>
</organism>
<dbReference type="Proteomes" id="UP001154114">
    <property type="component" value="Chromosome 7"/>
</dbReference>
<feature type="compositionally biased region" description="Polar residues" evidence="1">
    <location>
        <begin position="12"/>
        <end position="25"/>
    </location>
</feature>
<feature type="region of interest" description="Disordered" evidence="1">
    <location>
        <begin position="1"/>
        <end position="55"/>
    </location>
</feature>